<comment type="subcellular location">
    <subcellularLocation>
        <location evidence="1">Mitochondrion inner membrane</location>
        <topology evidence="1">Multi-pass membrane protein</topology>
    </subcellularLocation>
</comment>
<dbReference type="SUPFAM" id="SSF103506">
    <property type="entry name" value="Mitochondrial carrier"/>
    <property type="match status" value="1"/>
</dbReference>
<keyword evidence="4 11" id="KW-0812">Transmembrane</keyword>
<feature type="repeat" description="Solcar" evidence="11">
    <location>
        <begin position="278"/>
        <end position="362"/>
    </location>
</feature>
<feature type="repeat" description="Solcar" evidence="11">
    <location>
        <begin position="80"/>
        <end position="164"/>
    </location>
</feature>
<dbReference type="FunFam" id="1.50.40.10:FF:000131">
    <property type="entry name" value="Mitochondrial phosphate carrier protein 2"/>
    <property type="match status" value="1"/>
</dbReference>
<keyword evidence="9 11" id="KW-0472">Membrane</keyword>
<dbReference type="GO" id="GO:0005315">
    <property type="term" value="F:phosphate transmembrane transporter activity"/>
    <property type="evidence" value="ECO:0007669"/>
    <property type="project" value="InterPro"/>
</dbReference>
<evidence type="ECO:0000313" key="16">
    <source>
        <dbReference type="Proteomes" id="UP000244073"/>
    </source>
</evidence>
<keyword evidence="6" id="KW-0999">Mitochondrion inner membrane</keyword>
<organism evidence="15 16">
    <name type="scientific">Aspergillus ochraceoroseus IBT 24754</name>
    <dbReference type="NCBI Taxonomy" id="1392256"/>
    <lineage>
        <taxon>Eukaryota</taxon>
        <taxon>Fungi</taxon>
        <taxon>Dikarya</taxon>
        <taxon>Ascomycota</taxon>
        <taxon>Pezizomycotina</taxon>
        <taxon>Eurotiomycetes</taxon>
        <taxon>Eurotiomycetidae</taxon>
        <taxon>Eurotiales</taxon>
        <taxon>Aspergillaceae</taxon>
        <taxon>Aspergillus</taxon>
        <taxon>Aspergillus subgen. Nidulantes</taxon>
    </lineage>
</organism>
<evidence type="ECO:0000256" key="7">
    <source>
        <dbReference type="ARBA" id="ARBA00022989"/>
    </source>
</evidence>
<feature type="transmembrane region" description="Helical" evidence="14">
    <location>
        <begin position="353"/>
        <end position="372"/>
    </location>
</feature>
<dbReference type="InterPro" id="IPR023395">
    <property type="entry name" value="MCP_dom_sf"/>
</dbReference>
<evidence type="ECO:0000256" key="5">
    <source>
        <dbReference type="ARBA" id="ARBA00022737"/>
    </source>
</evidence>
<comment type="function">
    <text evidence="10">Transport of phosphate groups from the cytosol to the mitochondrial matrix.</text>
</comment>
<dbReference type="OrthoDB" id="427452at2759"/>
<evidence type="ECO:0000256" key="8">
    <source>
        <dbReference type="ARBA" id="ARBA00023128"/>
    </source>
</evidence>
<dbReference type="RefSeq" id="XP_040748933.1">
    <property type="nucleotide sequence ID" value="XM_040895657.1"/>
</dbReference>
<evidence type="ECO:0000256" key="11">
    <source>
        <dbReference type="PROSITE-ProRule" id="PRU00282"/>
    </source>
</evidence>
<dbReference type="InterPro" id="IPR018108">
    <property type="entry name" value="MCP_transmembrane"/>
</dbReference>
<evidence type="ECO:0000256" key="4">
    <source>
        <dbReference type="ARBA" id="ARBA00022692"/>
    </source>
</evidence>
<dbReference type="Pfam" id="PF00153">
    <property type="entry name" value="Mito_carr"/>
    <property type="match status" value="3"/>
</dbReference>
<reference evidence="15 16" key="1">
    <citation type="journal article" date="2018" name="Proc. Natl. Acad. Sci. U.S.A.">
        <title>Linking secondary metabolites to gene clusters through genome sequencing of six diverse Aspergillus species.</title>
        <authorList>
            <person name="Kaerboelling I."/>
            <person name="Vesth T.C."/>
            <person name="Frisvad J.C."/>
            <person name="Nybo J.L."/>
            <person name="Theobald S."/>
            <person name="Kuo A."/>
            <person name="Bowyer P."/>
            <person name="Matsuda Y."/>
            <person name="Mondo S."/>
            <person name="Lyhne E.K."/>
            <person name="Kogle M.E."/>
            <person name="Clum A."/>
            <person name="Lipzen A."/>
            <person name="Salamov A."/>
            <person name="Ngan C.Y."/>
            <person name="Daum C."/>
            <person name="Chiniquy J."/>
            <person name="Barry K."/>
            <person name="LaButti K."/>
            <person name="Haridas S."/>
            <person name="Simmons B.A."/>
            <person name="Magnuson J.K."/>
            <person name="Mortensen U.H."/>
            <person name="Larsen T.O."/>
            <person name="Grigoriev I.V."/>
            <person name="Baker S.E."/>
            <person name="Andersen M.R."/>
        </authorList>
    </citation>
    <scope>NUCLEOTIDE SEQUENCE [LARGE SCALE GENOMIC DNA]</scope>
    <source>
        <strain evidence="15 16">IBT 24754</strain>
    </source>
</reference>
<evidence type="ECO:0000256" key="6">
    <source>
        <dbReference type="ARBA" id="ARBA00022792"/>
    </source>
</evidence>
<keyword evidence="7 14" id="KW-1133">Transmembrane helix</keyword>
<dbReference type="GO" id="GO:1990547">
    <property type="term" value="P:mitochondrial phosphate ion transmembrane transport"/>
    <property type="evidence" value="ECO:0007669"/>
    <property type="project" value="InterPro"/>
</dbReference>
<feature type="compositionally biased region" description="Polar residues" evidence="13">
    <location>
        <begin position="7"/>
        <end position="25"/>
    </location>
</feature>
<dbReference type="Gene3D" id="1.50.40.10">
    <property type="entry name" value="Mitochondrial carrier domain"/>
    <property type="match status" value="1"/>
</dbReference>
<dbReference type="AlphaFoldDB" id="A0A2T5LMN3"/>
<evidence type="ECO:0000256" key="14">
    <source>
        <dbReference type="SAM" id="Phobius"/>
    </source>
</evidence>
<sequence length="408" mass="44991">MFPDDQSIVNAFSSQHPWTRQSQPSGAAESRRREPFPAWSVIDETKKKADAFAKEATREFDIASKKAQEKTGKIEPWTPKYYAACIFGGTLACGLTHTAVTPLDLIKCRRQVDSSLYKSNIDAFRKIRGAEGFRGVVTGWSPTFFGYSAQGAFKYGGYEYFKKFYSDLVGAENAIRYKTVLYLSASATAELIADVALCPFEAVKVRTQTSIPPEFRSTFGGISSVIAKEGVSGLYKGLYPLWGRQIPYTMMKFASFENIVEMIYNRLPGQKSDYNKGAQTVVAFTGGYLAGILCAVVSHPADVMVSKLNATRQPGEAFGAAMSRIYKDIGFGGLWNGLAVRIIMVGTLTGLQWMMYVILLCSVFFCLCFSRLPSLRARDHLLTQTSYDSFKIFMGLPTTGGGPAAEKK</sequence>
<feature type="repeat" description="Solcar" evidence="11">
    <location>
        <begin position="177"/>
        <end position="262"/>
    </location>
</feature>
<name>A0A2T5LMN3_9EURO</name>
<proteinExistence type="inferred from homology"/>
<evidence type="ECO:0000256" key="2">
    <source>
        <dbReference type="ARBA" id="ARBA00006375"/>
    </source>
</evidence>
<dbReference type="GO" id="GO:0005743">
    <property type="term" value="C:mitochondrial inner membrane"/>
    <property type="evidence" value="ECO:0007669"/>
    <property type="project" value="UniProtKB-SubCell"/>
</dbReference>
<feature type="region of interest" description="Disordered" evidence="13">
    <location>
        <begin position="1"/>
        <end position="39"/>
    </location>
</feature>
<dbReference type="InterPro" id="IPR044677">
    <property type="entry name" value="SLC25A3/Pic2/Mir1-like"/>
</dbReference>
<dbReference type="EMBL" id="MSFN02000010">
    <property type="protein sequence ID" value="PTU17541.1"/>
    <property type="molecule type" value="Genomic_DNA"/>
</dbReference>
<dbReference type="FunFam" id="1.50.40.10:FF:000076">
    <property type="entry name" value="Mitochondrial phosphate carrier protein 2"/>
    <property type="match status" value="1"/>
</dbReference>
<evidence type="ECO:0008006" key="17">
    <source>
        <dbReference type="Google" id="ProtNLM"/>
    </source>
</evidence>
<keyword evidence="3 12" id="KW-0813">Transport</keyword>
<evidence type="ECO:0000256" key="1">
    <source>
        <dbReference type="ARBA" id="ARBA00004448"/>
    </source>
</evidence>
<keyword evidence="8" id="KW-0496">Mitochondrion</keyword>
<dbReference type="VEuPathDB" id="FungiDB:P175DRAFT_0487165"/>
<dbReference type="PANTHER" id="PTHR45671">
    <property type="entry name" value="SOLUTE CARRIER FAMILY 25 (MITOCHONDRIAL CARRIER PHOSPHATE CARRIER), MEMBER 3, LIKE-RELATED-RELATED"/>
    <property type="match status" value="1"/>
</dbReference>
<dbReference type="GeneID" id="63812539"/>
<protein>
    <recommendedName>
        <fullName evidence="17">Mitochondrial phosphate carrier protein</fullName>
    </recommendedName>
</protein>
<evidence type="ECO:0000256" key="9">
    <source>
        <dbReference type="ARBA" id="ARBA00023136"/>
    </source>
</evidence>
<accession>A0A2T5LMN3</accession>
<evidence type="ECO:0000256" key="10">
    <source>
        <dbReference type="ARBA" id="ARBA00054508"/>
    </source>
</evidence>
<dbReference type="PROSITE" id="PS50920">
    <property type="entry name" value="SOLCAR"/>
    <property type="match status" value="3"/>
</dbReference>
<comment type="similarity">
    <text evidence="2 12">Belongs to the mitochondrial carrier (TC 2.A.29) family.</text>
</comment>
<evidence type="ECO:0000256" key="12">
    <source>
        <dbReference type="RuleBase" id="RU000488"/>
    </source>
</evidence>
<dbReference type="PANTHER" id="PTHR45671:SF10">
    <property type="entry name" value="SOLUTE CARRIER FAMILY 25 MEMBER 3"/>
    <property type="match status" value="1"/>
</dbReference>
<dbReference type="GO" id="GO:0035434">
    <property type="term" value="P:copper ion transmembrane transport"/>
    <property type="evidence" value="ECO:0007669"/>
    <property type="project" value="UniProtKB-ARBA"/>
</dbReference>
<dbReference type="Proteomes" id="UP000244073">
    <property type="component" value="Unassembled WGS sequence"/>
</dbReference>
<evidence type="ECO:0000256" key="3">
    <source>
        <dbReference type="ARBA" id="ARBA00022448"/>
    </source>
</evidence>
<evidence type="ECO:0000313" key="15">
    <source>
        <dbReference type="EMBL" id="PTU17541.1"/>
    </source>
</evidence>
<comment type="caution">
    <text evidence="15">The sequence shown here is derived from an EMBL/GenBank/DDBJ whole genome shotgun (WGS) entry which is preliminary data.</text>
</comment>
<evidence type="ECO:0000256" key="13">
    <source>
        <dbReference type="SAM" id="MobiDB-lite"/>
    </source>
</evidence>
<keyword evidence="5" id="KW-0677">Repeat</keyword>
<gene>
    <name evidence="15" type="ORF">P175DRAFT_0487165</name>
</gene>